<dbReference type="InterPro" id="IPR010934">
    <property type="entry name" value="NADH_DH_su5_C"/>
</dbReference>
<evidence type="ECO:0000256" key="11">
    <source>
        <dbReference type="ARBA" id="ARBA00023027"/>
    </source>
</evidence>
<comment type="function">
    <text evidence="16">Core subunit of the mitochondrial membrane respiratory chain NADH dehydrogenase (Complex I) which catalyzes electron transfer from NADH through the respiratory chain, using ubiquinone as an electron acceptor. Essential for the catalytic activity and assembly of complex I.</text>
</comment>
<keyword evidence="11 16" id="KW-0520">NAD</keyword>
<keyword evidence="9" id="KW-0249">Electron transport</keyword>
<feature type="transmembrane region" description="Helical" evidence="16">
    <location>
        <begin position="7"/>
        <end position="31"/>
    </location>
</feature>
<feature type="transmembrane region" description="Helical" evidence="16">
    <location>
        <begin position="59"/>
        <end position="80"/>
    </location>
</feature>
<feature type="transmembrane region" description="Helical" evidence="16">
    <location>
        <begin position="178"/>
        <end position="196"/>
    </location>
</feature>
<evidence type="ECO:0000256" key="13">
    <source>
        <dbReference type="ARBA" id="ARBA00023128"/>
    </source>
</evidence>
<dbReference type="InterPro" id="IPR001750">
    <property type="entry name" value="ND/Mrp_TM"/>
</dbReference>
<comment type="subcellular location">
    <subcellularLocation>
        <location evidence="1">Mitochondrion inner membrane</location>
        <topology evidence="1">Multi-pass membrane protein</topology>
    </subcellularLocation>
</comment>
<dbReference type="PANTHER" id="PTHR42829">
    <property type="entry name" value="NADH-UBIQUINONE OXIDOREDUCTASE CHAIN 5"/>
    <property type="match status" value="1"/>
</dbReference>
<dbReference type="GO" id="GO:0005743">
    <property type="term" value="C:mitochondrial inner membrane"/>
    <property type="evidence" value="ECO:0007669"/>
    <property type="project" value="UniProtKB-SubCell"/>
</dbReference>
<feature type="transmembrane region" description="Helical" evidence="16">
    <location>
        <begin position="92"/>
        <end position="109"/>
    </location>
</feature>
<evidence type="ECO:0000259" key="18">
    <source>
        <dbReference type="Pfam" id="PF00662"/>
    </source>
</evidence>
<evidence type="ECO:0000256" key="7">
    <source>
        <dbReference type="ARBA" id="ARBA00022792"/>
    </source>
</evidence>
<organism evidence="20">
    <name type="scientific">Micrura bella</name>
    <dbReference type="NCBI Taxonomy" id="1692167"/>
    <lineage>
        <taxon>Eukaryota</taxon>
        <taxon>Metazoa</taxon>
        <taxon>Spiralia</taxon>
        <taxon>Lophotrochozoa</taxon>
        <taxon>Nemertea</taxon>
        <taxon>Pilidiophora</taxon>
        <taxon>Heteronemertea</taxon>
        <taxon>Lineidae</taxon>
        <taxon>Micrura</taxon>
    </lineage>
</organism>
<dbReference type="EC" id="7.1.1.2" evidence="2 16"/>
<dbReference type="Pfam" id="PF00361">
    <property type="entry name" value="Proton_antipo_M"/>
    <property type="match status" value="1"/>
</dbReference>
<keyword evidence="6 16" id="KW-0812">Transmembrane</keyword>
<dbReference type="InterPro" id="IPR003945">
    <property type="entry name" value="NU5C-like"/>
</dbReference>
<feature type="transmembrane region" description="Helical" evidence="16">
    <location>
        <begin position="422"/>
        <end position="444"/>
    </location>
</feature>
<proteinExistence type="inferred from homology"/>
<dbReference type="InterPro" id="IPR001516">
    <property type="entry name" value="Proton_antipo_N"/>
</dbReference>
<dbReference type="PRINTS" id="PR01434">
    <property type="entry name" value="NADHDHGNASE5"/>
</dbReference>
<keyword evidence="13 16" id="KW-0496">Mitochondrion</keyword>
<dbReference type="Pfam" id="PF00662">
    <property type="entry name" value="Proton_antipo_N"/>
    <property type="match status" value="1"/>
</dbReference>
<protein>
    <recommendedName>
        <fullName evidence="3 16">NADH-ubiquinone oxidoreductase chain 5</fullName>
        <ecNumber evidence="2 16">7.1.1.2</ecNumber>
    </recommendedName>
</protein>
<feature type="domain" description="NADH-Ubiquinone oxidoreductase (complex I) chain 5 N-terminal" evidence="18">
    <location>
        <begin position="44"/>
        <end position="92"/>
    </location>
</feature>
<feature type="transmembrane region" description="Helical" evidence="16">
    <location>
        <begin position="450"/>
        <end position="474"/>
    </location>
</feature>
<reference evidence="20" key="1">
    <citation type="journal article" date="2015" name="Mitochondrial DNA">
        <title>Mitochondrial genome of Micrura bella (Nemertea: Heteronemertea), the largest mitochondrial genome known to phylum Nemertea.</title>
        <authorList>
            <person name="Shen C."/>
            <person name="Shi-Chun S."/>
        </authorList>
    </citation>
    <scope>NUCLEOTIDE SEQUENCE</scope>
</reference>
<keyword evidence="8" id="KW-1278">Translocase</keyword>
<evidence type="ECO:0000256" key="3">
    <source>
        <dbReference type="ARBA" id="ARBA00021096"/>
    </source>
</evidence>
<feature type="transmembrane region" description="Helical" evidence="16">
    <location>
        <begin position="373"/>
        <end position="395"/>
    </location>
</feature>
<evidence type="ECO:0000256" key="9">
    <source>
        <dbReference type="ARBA" id="ARBA00022982"/>
    </source>
</evidence>
<comment type="similarity">
    <text evidence="16">Belongs to the complex I subunit 5 family.</text>
</comment>
<feature type="transmembrane region" description="Helical" evidence="16">
    <location>
        <begin position="242"/>
        <end position="265"/>
    </location>
</feature>
<evidence type="ECO:0000256" key="2">
    <source>
        <dbReference type="ARBA" id="ARBA00012944"/>
    </source>
</evidence>
<evidence type="ECO:0000256" key="12">
    <source>
        <dbReference type="ARBA" id="ARBA00023075"/>
    </source>
</evidence>
<evidence type="ECO:0000259" key="19">
    <source>
        <dbReference type="Pfam" id="PF06455"/>
    </source>
</evidence>
<keyword evidence="7" id="KW-0999">Mitochondrion inner membrane</keyword>
<keyword evidence="10 16" id="KW-1133">Transmembrane helix</keyword>
<geneLocation type="mitochondrion" evidence="20"/>
<feature type="domain" description="NADH:quinone oxidoreductase/Mrp antiporter transmembrane" evidence="17">
    <location>
        <begin position="111"/>
        <end position="385"/>
    </location>
</feature>
<evidence type="ECO:0000256" key="16">
    <source>
        <dbReference type="RuleBase" id="RU003404"/>
    </source>
</evidence>
<keyword evidence="14 16" id="KW-0472">Membrane</keyword>
<dbReference type="GO" id="GO:0042773">
    <property type="term" value="P:ATP synthesis coupled electron transport"/>
    <property type="evidence" value="ECO:0007669"/>
    <property type="project" value="InterPro"/>
</dbReference>
<dbReference type="PANTHER" id="PTHR42829:SF2">
    <property type="entry name" value="NADH-UBIQUINONE OXIDOREDUCTASE CHAIN 5"/>
    <property type="match status" value="1"/>
</dbReference>
<sequence length="577" mass="64665">MLWWKYYVSSVLSILMYCFFLFFLLMLFYLLKSDVCVFFSWELFSVGGSSVEFNVVLDWISVSFCGIVMLISGSVLWFSSEYMDGDPFLSRFSWLVFLFVLSMSFVIFIPNVVSILLGWDGLGLVSFVLVIYYQNYKSLSAGLVTVLMNRIGDVLILLSIGWLCYNGCWNIFYLDQGSLSFLICGCVMVAGMTKSAQIPFSSWLPAAMAAPTPVSALVHSSTLVTAGVYLLIRFYSFLEMFWWFKVMLLLVATVTMFMAGIAANFENDLKKVIALSTLSQLGVMMGSLGLGSWKLALFHLYTHALFKALLFLCAGAIIHRSQHSQDLRNIGMIWNQMPIFVSCLHVANLALCGSPFLAGFYSKDLILEGSLFWGSNLVILIMLFLATGMTVSYSLRLSYLSLWGGYNFYVMHNWGGEKVSEVIPMLILMFGAVFGGSGLMWLLFSDSDFILLGGFMKLLTLLVSVVGGVVGWSLSSVSDYAKQKDIKSFVVTYFGLVYMWFLVELSTQGVVKSVLSSGYVSLYVCDRGWEEIVSGEGVYYFVSFFSEGLPKWSHYSVLVYISALMFVMMCFLFCVLG</sequence>
<feature type="transmembrane region" description="Helical" evidence="16">
    <location>
        <begin position="339"/>
        <end position="361"/>
    </location>
</feature>
<accession>A0A0U2EZD5</accession>
<evidence type="ECO:0000256" key="1">
    <source>
        <dbReference type="ARBA" id="ARBA00004448"/>
    </source>
</evidence>
<dbReference type="EMBL" id="KR703629">
    <property type="protein sequence ID" value="AKT74023.1"/>
    <property type="molecule type" value="Genomic_DNA"/>
</dbReference>
<evidence type="ECO:0000256" key="14">
    <source>
        <dbReference type="ARBA" id="ARBA00023136"/>
    </source>
</evidence>
<evidence type="ECO:0000256" key="5">
    <source>
        <dbReference type="ARBA" id="ARBA00022660"/>
    </source>
</evidence>
<feature type="transmembrane region" description="Helical" evidence="16">
    <location>
        <begin position="557"/>
        <end position="576"/>
    </location>
</feature>
<feature type="transmembrane region" description="Helical" evidence="16">
    <location>
        <begin position="486"/>
        <end position="503"/>
    </location>
</feature>
<dbReference type="AlphaFoldDB" id="A0A0U2EZD5"/>
<feature type="transmembrane region" description="Helical" evidence="16">
    <location>
        <begin position="216"/>
        <end position="236"/>
    </location>
</feature>
<dbReference type="GO" id="GO:0008137">
    <property type="term" value="F:NADH dehydrogenase (ubiquinone) activity"/>
    <property type="evidence" value="ECO:0007669"/>
    <property type="project" value="UniProtKB-EC"/>
</dbReference>
<feature type="transmembrane region" description="Helical" evidence="16">
    <location>
        <begin position="296"/>
        <end position="318"/>
    </location>
</feature>
<keyword evidence="12 16" id="KW-0830">Ubiquinone</keyword>
<dbReference type="GO" id="GO:0003954">
    <property type="term" value="F:NADH dehydrogenase activity"/>
    <property type="evidence" value="ECO:0007669"/>
    <property type="project" value="TreeGrafter"/>
</dbReference>
<evidence type="ECO:0000313" key="20">
    <source>
        <dbReference type="EMBL" id="AKT74023.1"/>
    </source>
</evidence>
<evidence type="ECO:0000256" key="6">
    <source>
        <dbReference type="ARBA" id="ARBA00022692"/>
    </source>
</evidence>
<evidence type="ECO:0000256" key="8">
    <source>
        <dbReference type="ARBA" id="ARBA00022967"/>
    </source>
</evidence>
<keyword evidence="5" id="KW-0679">Respiratory chain</keyword>
<evidence type="ECO:0000256" key="15">
    <source>
        <dbReference type="ARBA" id="ARBA00049551"/>
    </source>
</evidence>
<name>A0A0U2EZD5_9BILA</name>
<dbReference type="GO" id="GO:0015990">
    <property type="term" value="P:electron transport coupled proton transport"/>
    <property type="evidence" value="ECO:0007669"/>
    <property type="project" value="TreeGrafter"/>
</dbReference>
<keyword evidence="4 16" id="KW-0813">Transport</keyword>
<evidence type="ECO:0000259" key="17">
    <source>
        <dbReference type="Pfam" id="PF00361"/>
    </source>
</evidence>
<comment type="catalytic activity">
    <reaction evidence="15 16">
        <text>a ubiquinone + NADH + 5 H(+)(in) = a ubiquinol + NAD(+) + 4 H(+)(out)</text>
        <dbReference type="Rhea" id="RHEA:29091"/>
        <dbReference type="Rhea" id="RHEA-COMP:9565"/>
        <dbReference type="Rhea" id="RHEA-COMP:9566"/>
        <dbReference type="ChEBI" id="CHEBI:15378"/>
        <dbReference type="ChEBI" id="CHEBI:16389"/>
        <dbReference type="ChEBI" id="CHEBI:17976"/>
        <dbReference type="ChEBI" id="CHEBI:57540"/>
        <dbReference type="ChEBI" id="CHEBI:57945"/>
        <dbReference type="EC" id="7.1.1.2"/>
    </reaction>
</comment>
<dbReference type="Pfam" id="PF06455">
    <property type="entry name" value="NADH5_C"/>
    <property type="match status" value="1"/>
</dbReference>
<gene>
    <name evidence="20" type="primary">nad5</name>
</gene>
<evidence type="ECO:0000256" key="4">
    <source>
        <dbReference type="ARBA" id="ARBA00022448"/>
    </source>
</evidence>
<evidence type="ECO:0000256" key="10">
    <source>
        <dbReference type="ARBA" id="ARBA00022989"/>
    </source>
</evidence>
<feature type="domain" description="NADH dehydrogenase subunit 5 C-terminal" evidence="19">
    <location>
        <begin position="393"/>
        <end position="573"/>
    </location>
</feature>